<name>A0ABD4T0N8_9CYAN</name>
<dbReference type="AlphaFoldDB" id="A0ABD4T0N8"/>
<sequence length="75" mass="8461">MKTIETIATVNPAHQITIDVPPDVEAGDYEITLVIKKAKPKEMPNQSLDFPVDDYGPWPANLSLRREDMYGDFGR</sequence>
<dbReference type="RefSeq" id="WP_166280318.1">
    <property type="nucleotide sequence ID" value="NZ_JTHE03000027.1"/>
</dbReference>
<protein>
    <submittedName>
        <fullName evidence="1">Uncharacterized protein</fullName>
    </submittedName>
</protein>
<evidence type="ECO:0000313" key="1">
    <source>
        <dbReference type="EMBL" id="MCM1981990.1"/>
    </source>
</evidence>
<comment type="caution">
    <text evidence="1">The sequence shown here is derived from an EMBL/GenBank/DDBJ whole genome shotgun (WGS) entry which is preliminary data.</text>
</comment>
<dbReference type="Proteomes" id="UP000031561">
    <property type="component" value="Unassembled WGS sequence"/>
</dbReference>
<organism evidence="1 2">
    <name type="scientific">Lyngbya confervoides BDU141951</name>
    <dbReference type="NCBI Taxonomy" id="1574623"/>
    <lineage>
        <taxon>Bacteria</taxon>
        <taxon>Bacillati</taxon>
        <taxon>Cyanobacteriota</taxon>
        <taxon>Cyanophyceae</taxon>
        <taxon>Oscillatoriophycideae</taxon>
        <taxon>Oscillatoriales</taxon>
        <taxon>Microcoleaceae</taxon>
        <taxon>Lyngbya</taxon>
    </lineage>
</organism>
<reference evidence="1 2" key="1">
    <citation type="journal article" date="2015" name="Genome Announc.">
        <title>Draft Genome Sequence of Filamentous Marine Cyanobacterium Lyngbya confervoides Strain BDU141951.</title>
        <authorList>
            <person name="Chandrababunaidu M.M."/>
            <person name="Sen D."/>
            <person name="Tripathy S."/>
        </authorList>
    </citation>
    <scope>NUCLEOTIDE SEQUENCE [LARGE SCALE GENOMIC DNA]</scope>
    <source>
        <strain evidence="1 2">BDU141951</strain>
    </source>
</reference>
<keyword evidence="2" id="KW-1185">Reference proteome</keyword>
<gene>
    <name evidence="1" type="ORF">QQ91_0003980</name>
</gene>
<accession>A0ABD4T0N8</accession>
<proteinExistence type="predicted"/>
<evidence type="ECO:0000313" key="2">
    <source>
        <dbReference type="Proteomes" id="UP000031561"/>
    </source>
</evidence>
<dbReference type="EMBL" id="JTHE03000027">
    <property type="protein sequence ID" value="MCM1981990.1"/>
    <property type="molecule type" value="Genomic_DNA"/>
</dbReference>